<dbReference type="AlphaFoldDB" id="A0AAV2IFR4"/>
<name>A0AAV2IFR4_LYMST</name>
<evidence type="ECO:0000313" key="1">
    <source>
        <dbReference type="EMBL" id="CAL1543552.1"/>
    </source>
</evidence>
<evidence type="ECO:0008006" key="3">
    <source>
        <dbReference type="Google" id="ProtNLM"/>
    </source>
</evidence>
<dbReference type="EMBL" id="CAXITT010000557">
    <property type="protein sequence ID" value="CAL1543552.1"/>
    <property type="molecule type" value="Genomic_DNA"/>
</dbReference>
<comment type="caution">
    <text evidence="1">The sequence shown here is derived from an EMBL/GenBank/DDBJ whole genome shotgun (WGS) entry which is preliminary data.</text>
</comment>
<protein>
    <recommendedName>
        <fullName evidence="3">Contactin-associated protein-like 2</fullName>
    </recommendedName>
</protein>
<dbReference type="Gene3D" id="2.60.120.1000">
    <property type="match status" value="1"/>
</dbReference>
<gene>
    <name evidence="1" type="ORF">GSLYS_00017086001</name>
</gene>
<proteinExistence type="predicted"/>
<accession>A0AAV2IFR4</accession>
<keyword evidence="2" id="KW-1185">Reference proteome</keyword>
<dbReference type="Proteomes" id="UP001497497">
    <property type="component" value="Unassembled WGS sequence"/>
</dbReference>
<evidence type="ECO:0000313" key="2">
    <source>
        <dbReference type="Proteomes" id="UP001497497"/>
    </source>
</evidence>
<sequence length="193" mass="21169">MADIDPDGPGDLTLEPVVVYCDMKSRNGTGVTVIGHDQEERKQVQGWEGAREYQANLAYNISFDHVVSIIDQSEYCEQYIKWECLAALIHNFNDNNKITTGWLNRTRGVADYFGGASPGSNGCACGVNHSCANPLFLCNCDSNDNVWRKDDGYLNYKDDLPVYAFVAGDTGGSDEKGYSMIGPLQCWGASSQA</sequence>
<organism evidence="1 2">
    <name type="scientific">Lymnaea stagnalis</name>
    <name type="common">Great pond snail</name>
    <name type="synonym">Helix stagnalis</name>
    <dbReference type="NCBI Taxonomy" id="6523"/>
    <lineage>
        <taxon>Eukaryota</taxon>
        <taxon>Metazoa</taxon>
        <taxon>Spiralia</taxon>
        <taxon>Lophotrochozoa</taxon>
        <taxon>Mollusca</taxon>
        <taxon>Gastropoda</taxon>
        <taxon>Heterobranchia</taxon>
        <taxon>Euthyneura</taxon>
        <taxon>Panpulmonata</taxon>
        <taxon>Hygrophila</taxon>
        <taxon>Lymnaeoidea</taxon>
        <taxon>Lymnaeidae</taxon>
        <taxon>Lymnaea</taxon>
    </lineage>
</organism>
<reference evidence="1 2" key="1">
    <citation type="submission" date="2024-04" db="EMBL/GenBank/DDBJ databases">
        <authorList>
            <consortium name="Genoscope - CEA"/>
            <person name="William W."/>
        </authorList>
    </citation>
    <scope>NUCLEOTIDE SEQUENCE [LARGE SCALE GENOMIC DNA]</scope>
</reference>